<comment type="caution">
    <text evidence="4">The sequence shown here is derived from an EMBL/GenBank/DDBJ whole genome shotgun (WGS) entry which is preliminary data.</text>
</comment>
<keyword evidence="5" id="KW-1185">Reference proteome</keyword>
<gene>
    <name evidence="4" type="ORF">C6N75_12065</name>
</gene>
<dbReference type="InterPro" id="IPR036457">
    <property type="entry name" value="PPM-type-like_dom_sf"/>
</dbReference>
<dbReference type="GO" id="GO:0016791">
    <property type="term" value="F:phosphatase activity"/>
    <property type="evidence" value="ECO:0007669"/>
    <property type="project" value="TreeGrafter"/>
</dbReference>
<organism evidence="4 5">
    <name type="scientific">Streptomyces solincola</name>
    <dbReference type="NCBI Taxonomy" id="2100817"/>
    <lineage>
        <taxon>Bacteria</taxon>
        <taxon>Bacillati</taxon>
        <taxon>Actinomycetota</taxon>
        <taxon>Actinomycetes</taxon>
        <taxon>Kitasatosporales</taxon>
        <taxon>Streptomycetaceae</taxon>
        <taxon>Streptomyces</taxon>
    </lineage>
</organism>
<dbReference type="AlphaFoldDB" id="A0A2S9PX23"/>
<feature type="compositionally biased region" description="Polar residues" evidence="2">
    <location>
        <begin position="119"/>
        <end position="133"/>
    </location>
</feature>
<sequence>MPPAPPALSWSATCTTSSAPAARAGAGHGDVSGKGVEAAKVTALARYTIRTEATQHARPATVLHHLHQAMVDQQISDRFLTAALTVFRTHADGDITGHYANAGHPPALLRRRRHGRGTARSSAPSCRPRQNATARHRSASGQAMR</sequence>
<dbReference type="InterPro" id="IPR052016">
    <property type="entry name" value="Bact_Sigma-Reg"/>
</dbReference>
<reference evidence="4 5" key="1">
    <citation type="submission" date="2018-03" db="EMBL/GenBank/DDBJ databases">
        <title>Novel Streptomyces sp. from soil.</title>
        <authorList>
            <person name="Tan G.Y.A."/>
            <person name="Lee Z.Y."/>
        </authorList>
    </citation>
    <scope>NUCLEOTIDE SEQUENCE [LARGE SCALE GENOMIC DNA]</scope>
    <source>
        <strain evidence="4 5">ST5x</strain>
    </source>
</reference>
<evidence type="ECO:0000259" key="3">
    <source>
        <dbReference type="Pfam" id="PF07228"/>
    </source>
</evidence>
<dbReference type="Proteomes" id="UP000239322">
    <property type="component" value="Unassembled WGS sequence"/>
</dbReference>
<evidence type="ECO:0000313" key="5">
    <source>
        <dbReference type="Proteomes" id="UP000239322"/>
    </source>
</evidence>
<dbReference type="RefSeq" id="WP_105868877.1">
    <property type="nucleotide sequence ID" value="NZ_PVLV01000155.1"/>
</dbReference>
<dbReference type="Gene3D" id="3.60.40.10">
    <property type="entry name" value="PPM-type phosphatase domain"/>
    <property type="match status" value="1"/>
</dbReference>
<feature type="domain" description="PPM-type phosphatase" evidence="3">
    <location>
        <begin position="23"/>
        <end position="114"/>
    </location>
</feature>
<keyword evidence="1" id="KW-0378">Hydrolase</keyword>
<dbReference type="EMBL" id="PVLV01000155">
    <property type="protein sequence ID" value="PRH78959.1"/>
    <property type="molecule type" value="Genomic_DNA"/>
</dbReference>
<dbReference type="OrthoDB" id="5241041at2"/>
<name>A0A2S9PX23_9ACTN</name>
<dbReference type="PANTHER" id="PTHR43156">
    <property type="entry name" value="STAGE II SPORULATION PROTEIN E-RELATED"/>
    <property type="match status" value="1"/>
</dbReference>
<evidence type="ECO:0000313" key="4">
    <source>
        <dbReference type="EMBL" id="PRH78959.1"/>
    </source>
</evidence>
<proteinExistence type="predicted"/>
<protein>
    <recommendedName>
        <fullName evidence="3">PPM-type phosphatase domain-containing protein</fullName>
    </recommendedName>
</protein>
<feature type="region of interest" description="Disordered" evidence="2">
    <location>
        <begin position="95"/>
        <end position="145"/>
    </location>
</feature>
<evidence type="ECO:0000256" key="2">
    <source>
        <dbReference type="SAM" id="MobiDB-lite"/>
    </source>
</evidence>
<dbReference type="InterPro" id="IPR001932">
    <property type="entry name" value="PPM-type_phosphatase-like_dom"/>
</dbReference>
<evidence type="ECO:0000256" key="1">
    <source>
        <dbReference type="ARBA" id="ARBA00022801"/>
    </source>
</evidence>
<dbReference type="PANTHER" id="PTHR43156:SF2">
    <property type="entry name" value="STAGE II SPORULATION PROTEIN E"/>
    <property type="match status" value="1"/>
</dbReference>
<dbReference type="Pfam" id="PF07228">
    <property type="entry name" value="SpoIIE"/>
    <property type="match status" value="1"/>
</dbReference>
<accession>A0A2S9PX23</accession>